<name>R4Z3X8_9ACTN</name>
<evidence type="ECO:0000313" key="2">
    <source>
        <dbReference type="EMBL" id="CCM64011.1"/>
    </source>
</evidence>
<dbReference type="Proteomes" id="UP000018291">
    <property type="component" value="Unassembled WGS sequence"/>
</dbReference>
<accession>R4Z3X8</accession>
<keyword evidence="1" id="KW-1133">Transmembrane helix</keyword>
<reference evidence="2 3" key="1">
    <citation type="journal article" date="2013" name="ISME J.">
        <title>Metabolic model for the filamentous 'Candidatus Microthrix parvicella' based on genomic and metagenomic analyses.</title>
        <authorList>
            <person name="Jon McIlroy S."/>
            <person name="Kristiansen R."/>
            <person name="Albertsen M."/>
            <person name="Michael Karst S."/>
            <person name="Rossetti S."/>
            <person name="Lund Nielsen J."/>
            <person name="Tandoi V."/>
            <person name="James Seviour R."/>
            <person name="Nielsen P.H."/>
        </authorList>
    </citation>
    <scope>NUCLEOTIDE SEQUENCE [LARGE SCALE GENOMIC DNA]</scope>
    <source>
        <strain evidence="2 3">RN1</strain>
    </source>
</reference>
<keyword evidence="1" id="KW-0472">Membrane</keyword>
<dbReference type="HOGENOM" id="CLU_656705_0_0_11"/>
<gene>
    <name evidence="2" type="ORF">BN381_310107</name>
</gene>
<dbReference type="AlphaFoldDB" id="R4Z3X8"/>
<keyword evidence="3" id="KW-1185">Reference proteome</keyword>
<feature type="transmembrane region" description="Helical" evidence="1">
    <location>
        <begin position="79"/>
        <end position="103"/>
    </location>
</feature>
<protein>
    <recommendedName>
        <fullName evidence="4">Peptidase M48 domain-containing protein</fullName>
    </recommendedName>
</protein>
<comment type="caution">
    <text evidence="2">The sequence shown here is derived from an EMBL/GenBank/DDBJ whole genome shotgun (WGS) entry which is preliminary data.</text>
</comment>
<sequence length="418" mass="44107">MSPSPTRVRTQSTAKTLRQRRCLGGAWITPVGPADQNGSMHEELSGAGARIIRNWIIVWFVVVVAIGAGYSLLATVGGGVTVMVIGLVAGALVGACSAVYLLVRGEHHAIKAAFPKAPSQYDAELTGRAEKYANALGIAPPTVYRFEGEGPNVAALPWADGSAVMVSSAAQYGLTPGELDSLMALQLSLLHHPKARRNRRAVVASNLVIGFVAAFWLTAVAIGAATSGEGMPRLIIGVFMTIGAVALLVQLRRRIRWGWGLLSDGVAVATTRHPGPLVHGLRRVASHNGDPVPTKAWLGQGDHYWVVPVRKHSSSSLEVNGTEVSKASTEMLNDGELLMRASLVEDVCVRAGPATKARWDEAAAVFRGLTRGAAEWSAAPGEVDGVVVTILGMVNDDIGPVHGSWVEGQPPPWPPPVR</sequence>
<dbReference type="EMBL" id="CANL01000025">
    <property type="protein sequence ID" value="CCM64011.1"/>
    <property type="molecule type" value="Genomic_DNA"/>
</dbReference>
<dbReference type="STRING" id="1229780.BN381_310107"/>
<evidence type="ECO:0000256" key="1">
    <source>
        <dbReference type="SAM" id="Phobius"/>
    </source>
</evidence>
<feature type="transmembrane region" description="Helical" evidence="1">
    <location>
        <begin position="231"/>
        <end position="249"/>
    </location>
</feature>
<organism evidence="2 3">
    <name type="scientific">Candidatus Neomicrothrix parvicella RN1</name>
    <dbReference type="NCBI Taxonomy" id="1229780"/>
    <lineage>
        <taxon>Bacteria</taxon>
        <taxon>Bacillati</taxon>
        <taxon>Actinomycetota</taxon>
        <taxon>Acidimicrobiia</taxon>
        <taxon>Acidimicrobiales</taxon>
        <taxon>Microthrixaceae</taxon>
        <taxon>Candidatus Neomicrothrix</taxon>
    </lineage>
</organism>
<feature type="transmembrane region" description="Helical" evidence="1">
    <location>
        <begin position="201"/>
        <end position="225"/>
    </location>
</feature>
<evidence type="ECO:0008006" key="4">
    <source>
        <dbReference type="Google" id="ProtNLM"/>
    </source>
</evidence>
<feature type="transmembrane region" description="Helical" evidence="1">
    <location>
        <begin position="55"/>
        <end position="73"/>
    </location>
</feature>
<proteinExistence type="predicted"/>
<evidence type="ECO:0000313" key="3">
    <source>
        <dbReference type="Proteomes" id="UP000018291"/>
    </source>
</evidence>
<keyword evidence="1" id="KW-0812">Transmembrane</keyword>